<proteinExistence type="predicted"/>
<evidence type="ECO:0000313" key="1">
    <source>
        <dbReference type="EMBL" id="PXF42766.1"/>
    </source>
</evidence>
<name>A0A2V3IL11_9FLOR</name>
<organism evidence="1 2">
    <name type="scientific">Gracilariopsis chorda</name>
    <dbReference type="NCBI Taxonomy" id="448386"/>
    <lineage>
        <taxon>Eukaryota</taxon>
        <taxon>Rhodophyta</taxon>
        <taxon>Florideophyceae</taxon>
        <taxon>Rhodymeniophycidae</taxon>
        <taxon>Gracilariales</taxon>
        <taxon>Gracilariaceae</taxon>
        <taxon>Gracilariopsis</taxon>
    </lineage>
</organism>
<dbReference type="Proteomes" id="UP000247409">
    <property type="component" value="Unassembled WGS sequence"/>
</dbReference>
<comment type="caution">
    <text evidence="1">The sequence shown here is derived from an EMBL/GenBank/DDBJ whole genome shotgun (WGS) entry which is preliminary data.</text>
</comment>
<dbReference type="EMBL" id="NBIV01000151">
    <property type="protein sequence ID" value="PXF42766.1"/>
    <property type="molecule type" value="Genomic_DNA"/>
</dbReference>
<dbReference type="AlphaFoldDB" id="A0A2V3IL11"/>
<evidence type="ECO:0000313" key="2">
    <source>
        <dbReference type="Proteomes" id="UP000247409"/>
    </source>
</evidence>
<accession>A0A2V3IL11</accession>
<gene>
    <name evidence="1" type="ORF">BWQ96_07518</name>
</gene>
<protein>
    <submittedName>
        <fullName evidence="1">Uncharacterized protein</fullName>
    </submittedName>
</protein>
<keyword evidence="2" id="KW-1185">Reference proteome</keyword>
<sequence length="60" mass="6648">MRELLLMGSHDVMNPKDRNGAVTGNNEFEIRFGMTLVSGSQGFIIPDCYGDIICTGWILI</sequence>
<reference evidence="1 2" key="1">
    <citation type="journal article" date="2018" name="Mol. Biol. Evol.">
        <title>Analysis of the draft genome of the red seaweed Gracilariopsis chorda provides insights into genome size evolution in Rhodophyta.</title>
        <authorList>
            <person name="Lee J."/>
            <person name="Yang E.C."/>
            <person name="Graf L."/>
            <person name="Yang J.H."/>
            <person name="Qiu H."/>
            <person name="Zel Zion U."/>
            <person name="Chan C.X."/>
            <person name="Stephens T.G."/>
            <person name="Weber A.P.M."/>
            <person name="Boo G.H."/>
            <person name="Boo S.M."/>
            <person name="Kim K.M."/>
            <person name="Shin Y."/>
            <person name="Jung M."/>
            <person name="Lee S.J."/>
            <person name="Yim H.S."/>
            <person name="Lee J.H."/>
            <person name="Bhattacharya D."/>
            <person name="Yoon H.S."/>
        </authorList>
    </citation>
    <scope>NUCLEOTIDE SEQUENCE [LARGE SCALE GENOMIC DNA]</scope>
    <source>
        <strain evidence="1 2">SKKU-2015</strain>
        <tissue evidence="1">Whole body</tissue>
    </source>
</reference>